<dbReference type="Gene3D" id="1.20.1260.10">
    <property type="match status" value="1"/>
</dbReference>
<reference evidence="1 2" key="1">
    <citation type="submission" date="2017-08" db="EMBL/GenBank/DDBJ databases">
        <title>Infants hospitalized years apart are colonized by the same room-sourced microbial strains.</title>
        <authorList>
            <person name="Brooks B."/>
            <person name="Olm M.R."/>
            <person name="Firek B.A."/>
            <person name="Baker R."/>
            <person name="Thomas B.C."/>
            <person name="Morowitz M.J."/>
            <person name="Banfield J.F."/>
        </authorList>
    </citation>
    <scope>NUCLEOTIDE SEQUENCE [LARGE SCALE GENOMIC DNA]</scope>
    <source>
        <strain evidence="1">S2_006_000_R2_64</strain>
    </source>
</reference>
<dbReference type="InterPro" id="IPR009078">
    <property type="entry name" value="Ferritin-like_SF"/>
</dbReference>
<organism evidence="1 2">
    <name type="scientific">Micavibrio aeruginosavorus</name>
    <dbReference type="NCBI Taxonomy" id="349221"/>
    <lineage>
        <taxon>Bacteria</taxon>
        <taxon>Pseudomonadati</taxon>
        <taxon>Bdellovibrionota</taxon>
        <taxon>Bdellovibrionia</taxon>
        <taxon>Bdellovibrionales</taxon>
        <taxon>Pseudobdellovibrionaceae</taxon>
        <taxon>Micavibrio</taxon>
    </lineage>
</organism>
<comment type="caution">
    <text evidence="1">The sequence shown here is derived from an EMBL/GenBank/DDBJ whole genome shotgun (WGS) entry which is preliminary data.</text>
</comment>
<accession>A0A2W5FFD3</accession>
<proteinExistence type="predicted"/>
<dbReference type="Pfam" id="PF05974">
    <property type="entry name" value="DUF892"/>
    <property type="match status" value="1"/>
</dbReference>
<gene>
    <name evidence="1" type="ORF">DI586_09130</name>
</gene>
<dbReference type="Proteomes" id="UP000249739">
    <property type="component" value="Unassembled WGS sequence"/>
</dbReference>
<dbReference type="InterPro" id="IPR047114">
    <property type="entry name" value="YciF"/>
</dbReference>
<dbReference type="PANTHER" id="PTHR30565">
    <property type="entry name" value="PROTEIN YCIF"/>
    <property type="match status" value="1"/>
</dbReference>
<dbReference type="PANTHER" id="PTHR30565:SF9">
    <property type="entry name" value="PROTEIN YCIF"/>
    <property type="match status" value="1"/>
</dbReference>
<dbReference type="AlphaFoldDB" id="A0A2W5FFD3"/>
<evidence type="ECO:0000313" key="2">
    <source>
        <dbReference type="Proteomes" id="UP000249739"/>
    </source>
</evidence>
<evidence type="ECO:0000313" key="1">
    <source>
        <dbReference type="EMBL" id="PZP54695.1"/>
    </source>
</evidence>
<dbReference type="InterPro" id="IPR010287">
    <property type="entry name" value="DUF892_YciF-like"/>
</dbReference>
<protein>
    <submittedName>
        <fullName evidence="1">Uncharacterized protein</fullName>
    </submittedName>
</protein>
<sequence length="174" mass="19111">MAKSKTTTLEDLFEEQLHDIYFAEGKLHKALGKMAKKAPDAKLSSAFLKHQEETSSQIEKLEQVMTSLDIKVKGKKCPAILGIIEEAEELMSDFAGEDEVLCAAMISAAQKAEHYEIATYGTLVCWANELGYKQQAKLLTSILEQEKKTDMNLTQLAEGGINQAAETPSSKKAA</sequence>
<dbReference type="CDD" id="cd07909">
    <property type="entry name" value="YciF"/>
    <property type="match status" value="1"/>
</dbReference>
<dbReference type="InterPro" id="IPR012347">
    <property type="entry name" value="Ferritin-like"/>
</dbReference>
<dbReference type="SUPFAM" id="SSF47240">
    <property type="entry name" value="Ferritin-like"/>
    <property type="match status" value="1"/>
</dbReference>
<dbReference type="EMBL" id="QFOT01000116">
    <property type="protein sequence ID" value="PZP54695.1"/>
    <property type="molecule type" value="Genomic_DNA"/>
</dbReference>
<name>A0A2W5FFD3_9BACT</name>